<keyword evidence="7 8" id="KW-0472">Membrane</keyword>
<feature type="transmembrane region" description="Helical" evidence="8">
    <location>
        <begin position="285"/>
        <end position="307"/>
    </location>
</feature>
<feature type="transmembrane region" description="Helical" evidence="8">
    <location>
        <begin position="66"/>
        <end position="87"/>
    </location>
</feature>
<dbReference type="InterPro" id="IPR004695">
    <property type="entry name" value="SLAC1/Mae1/Ssu1/TehA"/>
</dbReference>
<dbReference type="Proteomes" id="UP001500604">
    <property type="component" value="Unassembled WGS sequence"/>
</dbReference>
<feature type="transmembrane region" description="Helical" evidence="8">
    <location>
        <begin position="175"/>
        <end position="196"/>
    </location>
</feature>
<comment type="similarity">
    <text evidence="2">Belongs to the tellurite-resistance/dicarboxylate transporter (TDT) family.</text>
</comment>
<feature type="transmembrane region" description="Helical" evidence="8">
    <location>
        <begin position="319"/>
        <end position="340"/>
    </location>
</feature>
<comment type="subcellular location">
    <subcellularLocation>
        <location evidence="1">Cell membrane</location>
        <topology evidence="1">Multi-pass membrane protein</topology>
    </subcellularLocation>
</comment>
<dbReference type="PANTHER" id="PTHR31686:SF1">
    <property type="entry name" value="SULFITE EFFLUX PUMP SSU1"/>
    <property type="match status" value="1"/>
</dbReference>
<evidence type="ECO:0000256" key="2">
    <source>
        <dbReference type="ARBA" id="ARBA00008566"/>
    </source>
</evidence>
<keyword evidence="5 8" id="KW-0812">Transmembrane</keyword>
<evidence type="ECO:0000256" key="3">
    <source>
        <dbReference type="ARBA" id="ARBA00022448"/>
    </source>
</evidence>
<name>A0ABP8V3B8_9GAMM</name>
<evidence type="ECO:0000256" key="1">
    <source>
        <dbReference type="ARBA" id="ARBA00004651"/>
    </source>
</evidence>
<dbReference type="CDD" id="cd09320">
    <property type="entry name" value="TDT_like_2"/>
    <property type="match status" value="1"/>
</dbReference>
<organism evidence="9 10">
    <name type="scientific">Kistimonas scapharcae</name>
    <dbReference type="NCBI Taxonomy" id="1036133"/>
    <lineage>
        <taxon>Bacteria</taxon>
        <taxon>Pseudomonadati</taxon>
        <taxon>Pseudomonadota</taxon>
        <taxon>Gammaproteobacteria</taxon>
        <taxon>Oceanospirillales</taxon>
        <taxon>Endozoicomonadaceae</taxon>
        <taxon>Kistimonas</taxon>
    </lineage>
</organism>
<dbReference type="Gene3D" id="1.50.10.150">
    <property type="entry name" value="Voltage-dependent anion channel"/>
    <property type="match status" value="1"/>
</dbReference>
<accession>A0ABP8V3B8</accession>
<reference evidence="10" key="1">
    <citation type="journal article" date="2019" name="Int. J. Syst. Evol. Microbiol.">
        <title>The Global Catalogue of Microorganisms (GCM) 10K type strain sequencing project: providing services to taxonomists for standard genome sequencing and annotation.</title>
        <authorList>
            <consortium name="The Broad Institute Genomics Platform"/>
            <consortium name="The Broad Institute Genome Sequencing Center for Infectious Disease"/>
            <person name="Wu L."/>
            <person name="Ma J."/>
        </authorList>
    </citation>
    <scope>NUCLEOTIDE SEQUENCE [LARGE SCALE GENOMIC DNA]</scope>
    <source>
        <strain evidence="10">JCM 17805</strain>
    </source>
</reference>
<gene>
    <name evidence="9" type="ORF">GCM10023116_20110</name>
</gene>
<sequence length="394" mass="42758">MKGDNGDEAVKDVELKGFWWKRFFYSSTGGGRDYAMGPNWFASVMGTGIIANAAASLPLFSEQLHVFAVIVWILACMMLVGLLLATLNPLVQHQGVWKHHFNDPTMVQFYGAPPMAMLTIAGGTVLVGAPYLGQALAVNIAWVLWFIGTLLGLATAVVIPFRLFTHFEVSPDSAFGGWLMPVVPPMVSAAIGAILVPYAPVGVLRETLFYVCFSLFGLSLIAAFIIIVMIWSRLAHHGTTGSSRVPTLWIVLGPLGQSMTAAGILGAVAIGAVPEFIAKGFEVFSVLYSIPVFGFIALWTCIAMLLTLRARRRHMRFALTYWSFTFPVGTCVTGMAQLAHHTGSPLFQWASVLYYVALLLAWCLAAFGTTRGIMQGHILRHPAPPNVPIKPMKG</sequence>
<evidence type="ECO:0000256" key="6">
    <source>
        <dbReference type="ARBA" id="ARBA00022989"/>
    </source>
</evidence>
<feature type="transmembrane region" description="Helical" evidence="8">
    <location>
        <begin position="107"/>
        <end position="128"/>
    </location>
</feature>
<evidence type="ECO:0000256" key="5">
    <source>
        <dbReference type="ARBA" id="ARBA00022692"/>
    </source>
</evidence>
<dbReference type="Pfam" id="PF03595">
    <property type="entry name" value="SLAC1"/>
    <property type="match status" value="1"/>
</dbReference>
<keyword evidence="6 8" id="KW-1133">Transmembrane helix</keyword>
<protein>
    <submittedName>
        <fullName evidence="9">TDT family transporter</fullName>
    </submittedName>
</protein>
<feature type="transmembrane region" description="Helical" evidence="8">
    <location>
        <begin position="208"/>
        <end position="235"/>
    </location>
</feature>
<evidence type="ECO:0000256" key="7">
    <source>
        <dbReference type="ARBA" id="ARBA00023136"/>
    </source>
</evidence>
<feature type="transmembrane region" description="Helical" evidence="8">
    <location>
        <begin position="346"/>
        <end position="367"/>
    </location>
</feature>
<dbReference type="PANTHER" id="PTHR31686">
    <property type="match status" value="1"/>
</dbReference>
<keyword evidence="10" id="KW-1185">Reference proteome</keyword>
<keyword evidence="3" id="KW-0813">Transport</keyword>
<evidence type="ECO:0000256" key="8">
    <source>
        <dbReference type="SAM" id="Phobius"/>
    </source>
</evidence>
<keyword evidence="4" id="KW-1003">Cell membrane</keyword>
<evidence type="ECO:0000313" key="9">
    <source>
        <dbReference type="EMBL" id="GAA4649731.1"/>
    </source>
</evidence>
<evidence type="ECO:0000256" key="4">
    <source>
        <dbReference type="ARBA" id="ARBA00022475"/>
    </source>
</evidence>
<dbReference type="InterPro" id="IPR051629">
    <property type="entry name" value="Sulfite_efflux_TDT"/>
</dbReference>
<dbReference type="RefSeq" id="WP_345195709.1">
    <property type="nucleotide sequence ID" value="NZ_BAABFL010000282.1"/>
</dbReference>
<dbReference type="InterPro" id="IPR038665">
    <property type="entry name" value="Voltage-dep_anion_channel_sf"/>
</dbReference>
<proteinExistence type="inferred from homology"/>
<evidence type="ECO:0000313" key="10">
    <source>
        <dbReference type="Proteomes" id="UP001500604"/>
    </source>
</evidence>
<feature type="transmembrane region" description="Helical" evidence="8">
    <location>
        <begin position="40"/>
        <end position="60"/>
    </location>
</feature>
<dbReference type="EMBL" id="BAABFL010000282">
    <property type="protein sequence ID" value="GAA4649731.1"/>
    <property type="molecule type" value="Genomic_DNA"/>
</dbReference>
<comment type="caution">
    <text evidence="9">The sequence shown here is derived from an EMBL/GenBank/DDBJ whole genome shotgun (WGS) entry which is preliminary data.</text>
</comment>
<feature type="transmembrane region" description="Helical" evidence="8">
    <location>
        <begin position="140"/>
        <end position="163"/>
    </location>
</feature>